<evidence type="ECO:0000256" key="6">
    <source>
        <dbReference type="ARBA" id="ARBA00022692"/>
    </source>
</evidence>
<dbReference type="InterPro" id="IPR051045">
    <property type="entry name" value="TonB-dependent_transducer"/>
</dbReference>
<proteinExistence type="inferred from homology"/>
<evidence type="ECO:0000313" key="12">
    <source>
        <dbReference type="Proteomes" id="UP000271125"/>
    </source>
</evidence>
<dbReference type="PROSITE" id="PS52015">
    <property type="entry name" value="TONB_CTD"/>
    <property type="match status" value="1"/>
</dbReference>
<dbReference type="GO" id="GO:0030288">
    <property type="term" value="C:outer membrane-bounded periplasmic space"/>
    <property type="evidence" value="ECO:0007669"/>
    <property type="project" value="InterPro"/>
</dbReference>
<keyword evidence="9" id="KW-0472">Membrane</keyword>
<evidence type="ECO:0000256" key="2">
    <source>
        <dbReference type="ARBA" id="ARBA00006555"/>
    </source>
</evidence>
<reference evidence="11 12" key="1">
    <citation type="submission" date="2018-06" db="EMBL/GenBank/DDBJ databases">
        <title>Extensive metabolic versatility and redundancy in microbially diverse, dynamic hydrothermal sediments.</title>
        <authorList>
            <person name="Dombrowski N."/>
            <person name="Teske A."/>
            <person name="Baker B.J."/>
        </authorList>
    </citation>
    <scope>NUCLEOTIDE SEQUENCE [LARGE SCALE GENOMIC DNA]</scope>
    <source>
        <strain evidence="11">B10_G13</strain>
    </source>
</reference>
<dbReference type="PRINTS" id="PR01374">
    <property type="entry name" value="TONBPROTEIN"/>
</dbReference>
<keyword evidence="4" id="KW-1003">Cell membrane</keyword>
<dbReference type="InterPro" id="IPR037682">
    <property type="entry name" value="TonB_C"/>
</dbReference>
<keyword evidence="6" id="KW-0812">Transmembrane</keyword>
<dbReference type="GO" id="GO:0031992">
    <property type="term" value="F:energy transducer activity"/>
    <property type="evidence" value="ECO:0007669"/>
    <property type="project" value="InterPro"/>
</dbReference>
<dbReference type="PANTHER" id="PTHR33446:SF2">
    <property type="entry name" value="PROTEIN TONB"/>
    <property type="match status" value="1"/>
</dbReference>
<dbReference type="GO" id="GO:0098797">
    <property type="term" value="C:plasma membrane protein complex"/>
    <property type="evidence" value="ECO:0007669"/>
    <property type="project" value="TreeGrafter"/>
</dbReference>
<evidence type="ECO:0000256" key="7">
    <source>
        <dbReference type="ARBA" id="ARBA00022927"/>
    </source>
</evidence>
<dbReference type="Gene3D" id="3.30.1150.10">
    <property type="match status" value="1"/>
</dbReference>
<comment type="caution">
    <text evidence="11">The sequence shown here is derived from an EMBL/GenBank/DDBJ whole genome shotgun (WGS) entry which is preliminary data.</text>
</comment>
<keyword evidence="7" id="KW-0653">Protein transport</keyword>
<evidence type="ECO:0000256" key="5">
    <source>
        <dbReference type="ARBA" id="ARBA00022519"/>
    </source>
</evidence>
<evidence type="ECO:0000256" key="8">
    <source>
        <dbReference type="ARBA" id="ARBA00022989"/>
    </source>
</evidence>
<dbReference type="EMBL" id="QNBD01000057">
    <property type="protein sequence ID" value="RKX72015.1"/>
    <property type="molecule type" value="Genomic_DNA"/>
</dbReference>
<dbReference type="InterPro" id="IPR006260">
    <property type="entry name" value="TonB/TolA_C"/>
</dbReference>
<accession>A0A660SMG0</accession>
<organism evidence="11 12">
    <name type="scientific">candidate division TA06 bacterium</name>
    <dbReference type="NCBI Taxonomy" id="2250710"/>
    <lineage>
        <taxon>Bacteria</taxon>
        <taxon>Bacteria division TA06</taxon>
    </lineage>
</organism>
<dbReference type="GO" id="GO:0055085">
    <property type="term" value="P:transmembrane transport"/>
    <property type="evidence" value="ECO:0007669"/>
    <property type="project" value="InterPro"/>
</dbReference>
<keyword evidence="8" id="KW-1133">Transmembrane helix</keyword>
<dbReference type="NCBIfam" id="TIGR01352">
    <property type="entry name" value="tonB_Cterm"/>
    <property type="match status" value="1"/>
</dbReference>
<dbReference type="Proteomes" id="UP000271125">
    <property type="component" value="Unassembled WGS sequence"/>
</dbReference>
<protein>
    <recommendedName>
        <fullName evidence="10">TonB C-terminal domain-containing protein</fullName>
    </recommendedName>
</protein>
<keyword evidence="3" id="KW-0813">Transport</keyword>
<feature type="domain" description="TonB C-terminal" evidence="10">
    <location>
        <begin position="121"/>
        <end position="212"/>
    </location>
</feature>
<evidence type="ECO:0000256" key="3">
    <source>
        <dbReference type="ARBA" id="ARBA00022448"/>
    </source>
</evidence>
<dbReference type="InterPro" id="IPR003538">
    <property type="entry name" value="TonB"/>
</dbReference>
<keyword evidence="5" id="KW-0997">Cell inner membrane</keyword>
<evidence type="ECO:0000256" key="1">
    <source>
        <dbReference type="ARBA" id="ARBA00004383"/>
    </source>
</evidence>
<name>A0A660SMG0_UNCT6</name>
<gene>
    <name evidence="11" type="ORF">DRP43_01775</name>
</gene>
<dbReference type="GO" id="GO:0015031">
    <property type="term" value="P:protein transport"/>
    <property type="evidence" value="ECO:0007669"/>
    <property type="project" value="UniProtKB-KW"/>
</dbReference>
<sequence length="212" mass="23916">MKDKLEHSLSDWKDEVNSYFERSLSLALLLLLFAFIVSPKIEVKPYEHKVKEIQTIEIPPEVRQKFKPPEEVKPIIPLTIEESDLESDEDIEEIETIGPTTLDLTKPPPVTRIGTTPKFVIYEEEPIPIKRVEPEYSDFARQSGLEGSVIVQAEVFEDGTVGAVEIVKSLQSGPGGLDELAIEAVKQWKFIPAKNQGKPIAVWVTFPITFTF</sequence>
<dbReference type="PANTHER" id="PTHR33446">
    <property type="entry name" value="PROTEIN TONB-RELATED"/>
    <property type="match status" value="1"/>
</dbReference>
<dbReference type="SUPFAM" id="SSF74653">
    <property type="entry name" value="TolA/TonB C-terminal domain"/>
    <property type="match status" value="1"/>
</dbReference>
<evidence type="ECO:0000256" key="9">
    <source>
        <dbReference type="ARBA" id="ARBA00023136"/>
    </source>
</evidence>
<dbReference type="GO" id="GO:0015891">
    <property type="term" value="P:siderophore transport"/>
    <property type="evidence" value="ECO:0007669"/>
    <property type="project" value="InterPro"/>
</dbReference>
<evidence type="ECO:0000256" key="4">
    <source>
        <dbReference type="ARBA" id="ARBA00022475"/>
    </source>
</evidence>
<evidence type="ECO:0000259" key="10">
    <source>
        <dbReference type="PROSITE" id="PS52015"/>
    </source>
</evidence>
<dbReference type="Pfam" id="PF03544">
    <property type="entry name" value="TonB_C"/>
    <property type="match status" value="1"/>
</dbReference>
<dbReference type="AlphaFoldDB" id="A0A660SMG0"/>
<comment type="subcellular location">
    <subcellularLocation>
        <location evidence="1">Cell inner membrane</location>
        <topology evidence="1">Single-pass membrane protein</topology>
        <orientation evidence="1">Periplasmic side</orientation>
    </subcellularLocation>
</comment>
<evidence type="ECO:0000313" key="11">
    <source>
        <dbReference type="EMBL" id="RKX72015.1"/>
    </source>
</evidence>
<comment type="similarity">
    <text evidence="2">Belongs to the TonB family.</text>
</comment>